<evidence type="ECO:0000256" key="2">
    <source>
        <dbReference type="ARBA" id="ARBA00022525"/>
    </source>
</evidence>
<dbReference type="Ensembl" id="ENSDLAT00005076620.1">
    <property type="protein sequence ID" value="ENSDLAP00005070602.1"/>
    <property type="gene ID" value="ENSDLAG00005031197.1"/>
</dbReference>
<evidence type="ECO:0000256" key="4">
    <source>
        <dbReference type="ARBA" id="ARBA00022729"/>
    </source>
</evidence>
<feature type="domain" description="VWFA" evidence="8">
    <location>
        <begin position="244"/>
        <end position="420"/>
    </location>
</feature>
<dbReference type="Proteomes" id="UP000694389">
    <property type="component" value="Unassembled WGS sequence"/>
</dbReference>
<keyword evidence="10" id="KW-1185">Reference proteome</keyword>
<name>A0A8P4G6C1_DICLA</name>
<evidence type="ECO:0000256" key="5">
    <source>
        <dbReference type="ARBA" id="ARBA00022737"/>
    </source>
</evidence>
<dbReference type="GO" id="GO:0030020">
    <property type="term" value="F:extracellular matrix structural constituent conferring tensile strength"/>
    <property type="evidence" value="ECO:0007669"/>
    <property type="project" value="TreeGrafter"/>
</dbReference>
<evidence type="ECO:0000256" key="3">
    <source>
        <dbReference type="ARBA" id="ARBA00022530"/>
    </source>
</evidence>
<dbReference type="PANTHER" id="PTHR22588:SF21">
    <property type="entry name" value="COLLAGEN TYPE VI ALPHA 3 CHAIN"/>
    <property type="match status" value="1"/>
</dbReference>
<accession>A0A8P4G6C1</accession>
<dbReference type="SMART" id="SM00327">
    <property type="entry name" value="VWA"/>
    <property type="match status" value="2"/>
</dbReference>
<dbReference type="PRINTS" id="PR00453">
    <property type="entry name" value="VWFADOMAIN"/>
</dbReference>
<dbReference type="GO" id="GO:0005581">
    <property type="term" value="C:collagen trimer"/>
    <property type="evidence" value="ECO:0007669"/>
    <property type="project" value="UniProtKB-KW"/>
</dbReference>
<evidence type="ECO:0000256" key="6">
    <source>
        <dbReference type="ARBA" id="ARBA00022889"/>
    </source>
</evidence>
<keyword evidence="6" id="KW-0130">Cell adhesion</keyword>
<dbReference type="GO" id="GO:0007155">
    <property type="term" value="P:cell adhesion"/>
    <property type="evidence" value="ECO:0007669"/>
    <property type="project" value="UniProtKB-KW"/>
</dbReference>
<dbReference type="InterPro" id="IPR052229">
    <property type="entry name" value="Collagen-VI/PIF"/>
</dbReference>
<evidence type="ECO:0000256" key="7">
    <source>
        <dbReference type="ARBA" id="ARBA00023119"/>
    </source>
</evidence>
<dbReference type="InterPro" id="IPR036465">
    <property type="entry name" value="vWFA_dom_sf"/>
</dbReference>
<feature type="domain" description="VWFA" evidence="8">
    <location>
        <begin position="29"/>
        <end position="194"/>
    </location>
</feature>
<keyword evidence="5" id="KW-0677">Repeat</keyword>
<evidence type="ECO:0000256" key="1">
    <source>
        <dbReference type="ARBA" id="ARBA00004498"/>
    </source>
</evidence>
<dbReference type="Gene3D" id="3.40.50.410">
    <property type="entry name" value="von Willebrand factor, type A domain"/>
    <property type="match status" value="2"/>
</dbReference>
<dbReference type="PANTHER" id="PTHR22588">
    <property type="entry name" value="VWFA DOMAIN-CONTAINING PROTEIN"/>
    <property type="match status" value="1"/>
</dbReference>
<keyword evidence="7" id="KW-0176">Collagen</keyword>
<reference evidence="9" key="2">
    <citation type="submission" date="2025-09" db="UniProtKB">
        <authorList>
            <consortium name="Ensembl"/>
        </authorList>
    </citation>
    <scope>IDENTIFICATION</scope>
</reference>
<dbReference type="AlphaFoldDB" id="A0A8P4G6C1"/>
<evidence type="ECO:0000313" key="9">
    <source>
        <dbReference type="Ensembl" id="ENSDLAP00005070602.1"/>
    </source>
</evidence>
<keyword evidence="4" id="KW-0732">Signal</keyword>
<keyword evidence="3" id="KW-0272">Extracellular matrix</keyword>
<dbReference type="InterPro" id="IPR002035">
    <property type="entry name" value="VWF_A"/>
</dbReference>
<organism evidence="9 10">
    <name type="scientific">Dicentrarchus labrax</name>
    <name type="common">European seabass</name>
    <name type="synonym">Morone labrax</name>
    <dbReference type="NCBI Taxonomy" id="13489"/>
    <lineage>
        <taxon>Eukaryota</taxon>
        <taxon>Metazoa</taxon>
        <taxon>Chordata</taxon>
        <taxon>Craniata</taxon>
        <taxon>Vertebrata</taxon>
        <taxon>Euteleostomi</taxon>
        <taxon>Actinopterygii</taxon>
        <taxon>Neopterygii</taxon>
        <taxon>Teleostei</taxon>
        <taxon>Neoteleostei</taxon>
        <taxon>Acanthomorphata</taxon>
        <taxon>Eupercaria</taxon>
        <taxon>Moronidae</taxon>
        <taxon>Dicentrarchus</taxon>
    </lineage>
</organism>
<proteinExistence type="predicted"/>
<dbReference type="SUPFAM" id="SSF53300">
    <property type="entry name" value="vWA-like"/>
    <property type="match status" value="2"/>
</dbReference>
<dbReference type="FunFam" id="3.40.50.410:FF:000003">
    <property type="entry name" value="Collagen type VI alpha 3 chain"/>
    <property type="match status" value="2"/>
</dbReference>
<evidence type="ECO:0000313" key="10">
    <source>
        <dbReference type="Proteomes" id="UP000694389"/>
    </source>
</evidence>
<dbReference type="GeneTree" id="ENSGT00940000156462"/>
<evidence type="ECO:0000259" key="8">
    <source>
        <dbReference type="PROSITE" id="PS50234"/>
    </source>
</evidence>
<dbReference type="Pfam" id="PF00092">
    <property type="entry name" value="VWA"/>
    <property type="match status" value="2"/>
</dbReference>
<sequence>MTSPVAQSLKRCLFFLSSCLFSVDTAKKDIVFLLDGSDSTRYGFPAMREFVERVVEKLNVGQNKDRVSVVQYSRDAEVNFYLNTYTTREDVLDSVRGPLNTGAALQYLGDNVFTASAGSRRPEGVPQVLILLSGGRSFDSVDAPASALKQLGVLIFAIGTRSADSRQLQEISNDPSYALSVSEFTDLPSVQQQLQSSVEAVVIDASPESPTVTGMLTSTLHMIFEKVFIFLSSCLFSVDTAKKDIVFLLDGSDSTRYGFPAMREFVERVVEKLNVGQNKDRVSVVQYSRDAEVNFYLNTYTTREDVLDSVRGLKHRGGRPLNTGAALQYVRDNVFTNSSGSRRLQGVPQMLILLNGGRSFDNVDTPASALKQQGVVVIGIGTRGSDKSELQKISYDPSYALSVTESSTGPNIAKCLCSQTAGCLDLCNWNQEC</sequence>
<reference evidence="9" key="1">
    <citation type="submission" date="2025-08" db="UniProtKB">
        <authorList>
            <consortium name="Ensembl"/>
        </authorList>
    </citation>
    <scope>IDENTIFICATION</scope>
</reference>
<keyword evidence="2" id="KW-0964">Secreted</keyword>
<comment type="subcellular location">
    <subcellularLocation>
        <location evidence="1">Secreted</location>
        <location evidence="1">Extracellular space</location>
        <location evidence="1">Extracellular matrix</location>
    </subcellularLocation>
</comment>
<protein>
    <recommendedName>
        <fullName evidence="8">VWFA domain-containing protein</fullName>
    </recommendedName>
</protein>
<dbReference type="PROSITE" id="PS50234">
    <property type="entry name" value="VWFA"/>
    <property type="match status" value="2"/>
</dbReference>